<accession>D6LEA3</accession>
<evidence type="ECO:0000313" key="2">
    <source>
        <dbReference type="Proteomes" id="UP000003964"/>
    </source>
</evidence>
<dbReference type="EMBL" id="GG770381">
    <property type="protein sequence ID" value="EFG28488.2"/>
    <property type="molecule type" value="Genomic_DNA"/>
</dbReference>
<evidence type="ECO:0000313" key="1">
    <source>
        <dbReference type="EMBL" id="EFG28488.2"/>
    </source>
</evidence>
<dbReference type="AlphaFoldDB" id="D6LEA3"/>
<proteinExistence type="predicted"/>
<organism evidence="1 2">
    <name type="scientific">Fusobacterium periodonticum 1_1_41FAA</name>
    <dbReference type="NCBI Taxonomy" id="469621"/>
    <lineage>
        <taxon>Bacteria</taxon>
        <taxon>Fusobacteriati</taxon>
        <taxon>Fusobacteriota</taxon>
        <taxon>Fusobacteriia</taxon>
        <taxon>Fusobacteriales</taxon>
        <taxon>Fusobacteriaceae</taxon>
        <taxon>Fusobacterium</taxon>
    </lineage>
</organism>
<gene>
    <name evidence="1" type="ORF">HMPREF0400_00037</name>
</gene>
<sequence length="89" mass="10602">MEVRMKLEDLFSLKKELSYDYEVIFQLNNKTVTILVTDEDEEGDEIEFSYKLNLLINLAEQYNYSLDKVTEFATCEADDITMLIFKRDR</sequence>
<dbReference type="Proteomes" id="UP000003964">
    <property type="component" value="Unassembled WGS sequence"/>
</dbReference>
<name>D6LEA3_9FUSO</name>
<reference evidence="1 2" key="1">
    <citation type="submission" date="2010-03" db="EMBL/GenBank/DDBJ databases">
        <title>The Genome Sequence of Fusobacterium sp. 1_1_41FAA.</title>
        <authorList>
            <consortium name="The Broad Institute Genome Sequencing Platform"/>
            <person name="Ward D."/>
            <person name="Earl A."/>
            <person name="Feldgarden M."/>
            <person name="Gevers D."/>
            <person name="Young S.K."/>
            <person name="Zeng Q."/>
            <person name="Koehrsen M."/>
            <person name="Alvarado L."/>
            <person name="Berlin A."/>
            <person name="Borenstein D."/>
            <person name="Chapman S."/>
            <person name="Chen Z."/>
            <person name="Engels R."/>
            <person name="Freedman E."/>
            <person name="Gellesch M."/>
            <person name="Goldberg J."/>
            <person name="Griggs A."/>
            <person name="Gujja S."/>
            <person name="Heilman E."/>
            <person name="Heiman D."/>
            <person name="Hepburn T."/>
            <person name="Howarth C."/>
            <person name="Jen D."/>
            <person name="Larson L."/>
            <person name="Mehta T."/>
            <person name="Park D."/>
            <person name="Pearson M."/>
            <person name="Richards J."/>
            <person name="Roberts A."/>
            <person name="Saif S."/>
            <person name="Shea T."/>
            <person name="Shenoy N."/>
            <person name="Sisk P."/>
            <person name="Stolte C."/>
            <person name="Sykes S."/>
            <person name="Walk T."/>
            <person name="White J."/>
            <person name="Yandava C."/>
            <person name="Strauss J.C."/>
            <person name="Ambrose C.E."/>
            <person name="Allen-Vercoe E."/>
            <person name="Haas B."/>
            <person name="Henn M.R."/>
            <person name="Nusbaum C."/>
            <person name="Birren B."/>
        </authorList>
    </citation>
    <scope>NUCLEOTIDE SEQUENCE [LARGE SCALE GENOMIC DNA]</scope>
    <source>
        <strain evidence="1 2">1_1_41FAA</strain>
    </source>
</reference>
<protein>
    <submittedName>
        <fullName evidence="1">Uncharacterized protein</fullName>
    </submittedName>
</protein>